<dbReference type="InterPro" id="IPR001609">
    <property type="entry name" value="Myosin_head_motor_dom-like"/>
</dbReference>
<keyword evidence="4" id="KW-0488">Methylation</keyword>
<evidence type="ECO:0000256" key="12">
    <source>
        <dbReference type="ARBA" id="ARBA00023203"/>
    </source>
</evidence>
<dbReference type="FunFam" id="1.20.120.720:FF:000001">
    <property type="entry name" value="Myosin heavy chain, muscle"/>
    <property type="match status" value="1"/>
</dbReference>
<dbReference type="GO" id="GO:0000146">
    <property type="term" value="F:microfilament motor activity"/>
    <property type="evidence" value="ECO:0007669"/>
    <property type="project" value="TreeGrafter"/>
</dbReference>
<keyword evidence="3" id="KW-0787">Thick filament</keyword>
<dbReference type="SMART" id="SM00242">
    <property type="entry name" value="MYSc"/>
    <property type="match status" value="1"/>
</dbReference>
<evidence type="ECO:0000256" key="2">
    <source>
        <dbReference type="ARBA" id="ARBA00008314"/>
    </source>
</evidence>
<dbReference type="Gene3D" id="1.20.58.530">
    <property type="match status" value="1"/>
</dbReference>
<keyword evidence="12 14" id="KW-0009">Actin-binding</keyword>
<evidence type="ECO:0000256" key="3">
    <source>
        <dbReference type="ARBA" id="ARBA00022433"/>
    </source>
</evidence>
<dbReference type="Gene3D" id="1.20.5.340">
    <property type="match status" value="4"/>
</dbReference>
<organism evidence="17 18">
    <name type="scientific">Meleagris gallopavo</name>
    <name type="common">Wild turkey</name>
    <dbReference type="NCBI Taxonomy" id="9103"/>
    <lineage>
        <taxon>Eukaryota</taxon>
        <taxon>Metazoa</taxon>
        <taxon>Chordata</taxon>
        <taxon>Craniata</taxon>
        <taxon>Vertebrata</taxon>
        <taxon>Euteleostomi</taxon>
        <taxon>Archelosauria</taxon>
        <taxon>Archosauria</taxon>
        <taxon>Dinosauria</taxon>
        <taxon>Saurischia</taxon>
        <taxon>Theropoda</taxon>
        <taxon>Coelurosauria</taxon>
        <taxon>Aves</taxon>
        <taxon>Neognathae</taxon>
        <taxon>Galloanserae</taxon>
        <taxon>Galliformes</taxon>
        <taxon>Phasianidae</taxon>
        <taxon>Meleagridinae</taxon>
        <taxon>Meleagris</taxon>
    </lineage>
</organism>
<dbReference type="Gene3D" id="1.10.10.820">
    <property type="match status" value="1"/>
</dbReference>
<feature type="domain" description="Myosin motor" evidence="16">
    <location>
        <begin position="1"/>
        <end position="564"/>
    </location>
</feature>
<gene>
    <name evidence="17" type="primary">LOC104913742</name>
</gene>
<dbReference type="PRINTS" id="PR00193">
    <property type="entry name" value="MYOSINHEAVY"/>
</dbReference>
<comment type="caution">
    <text evidence="14">Lacks conserved residue(s) required for the propagation of feature annotation.</text>
</comment>
<dbReference type="FunFam" id="1.20.5.370:FF:000008">
    <property type="entry name" value="Myosin heavy chain"/>
    <property type="match status" value="1"/>
</dbReference>
<dbReference type="FunFam" id="1.20.5.370:FF:000001">
    <property type="entry name" value="Myosin heavy chain"/>
    <property type="match status" value="1"/>
</dbReference>
<dbReference type="GO" id="GO:0016460">
    <property type="term" value="C:myosin II complex"/>
    <property type="evidence" value="ECO:0007669"/>
    <property type="project" value="TreeGrafter"/>
</dbReference>
<keyword evidence="10" id="KW-0505">Motor protein</keyword>
<dbReference type="InterPro" id="IPR014751">
    <property type="entry name" value="XRCC4-like_C"/>
</dbReference>
<dbReference type="PANTHER" id="PTHR45615:SF79">
    <property type="entry name" value="MYOSIN-4"/>
    <property type="match status" value="1"/>
</dbReference>
<dbReference type="FunFam" id="1.10.10.820:FF:000001">
    <property type="entry name" value="Myosin heavy chain"/>
    <property type="match status" value="1"/>
</dbReference>
<evidence type="ECO:0000256" key="14">
    <source>
        <dbReference type="PROSITE-ProRule" id="PRU00782"/>
    </source>
</evidence>
<name>G3URG5_MELGA</name>
<dbReference type="PROSITE" id="PS50096">
    <property type="entry name" value="IQ"/>
    <property type="match status" value="1"/>
</dbReference>
<comment type="subunit">
    <text evidence="13">Muscle myosin is a hexameric protein that consists of 2 heavy chain subunits (MHC), 2 alkali light chain subunits (MLC) and 2 regulatory light chain subunits (MLC-2).</text>
</comment>
<dbReference type="PROSITE" id="PS51456">
    <property type="entry name" value="MYOSIN_MOTOR"/>
    <property type="match status" value="1"/>
</dbReference>
<dbReference type="Gene3D" id="1.20.5.4820">
    <property type="match status" value="1"/>
</dbReference>
<keyword evidence="5" id="KW-0963">Cytoplasm</keyword>
<feature type="region of interest" description="Actin-binding" evidence="14">
    <location>
        <begin position="441"/>
        <end position="463"/>
    </location>
</feature>
<evidence type="ECO:0000313" key="18">
    <source>
        <dbReference type="Proteomes" id="UP000001645"/>
    </source>
</evidence>
<proteinExistence type="inferred from homology"/>
<accession>G3URG5</accession>
<reference evidence="17" key="3">
    <citation type="submission" date="2025-09" db="UniProtKB">
        <authorList>
            <consortium name="Ensembl"/>
        </authorList>
    </citation>
    <scope>IDENTIFICATION</scope>
</reference>
<dbReference type="HOGENOM" id="CLU_000192_8_1_1"/>
<dbReference type="FunFam" id="1.20.58.530:FF:000001">
    <property type="entry name" value="Myosin heavy chain"/>
    <property type="match status" value="1"/>
</dbReference>
<sequence length="1605" mass="184947">MQGTLEDQIISANPLLEAFGNAKTVRNDNSSRFGKFIRIHFGATGKLASADIETYLLEKSRVTFQLKAERSYHIFYQIMSNKKPELIDMLLITTNPYDYHFVSQGEISVPSIDDQEELMATDSAIDILGFTADEKTAIYKLTGAVMHYGNLKFKQKQREEQAEPDGTEVADKAAYLMGLNSADLLKALCYPRVKVGNEYVTKGQTVQQVHNAVGALAKAVYEKMFLWMVLRINQQLDTKQPRQYFIGVLDIAGFEIFDFNSFEQLCINFTNEKLQQFFNHHMFVLEQEEYKKEGIEWTFIDFGMDLAACIELIEKPMGIFSILEEECMFPKATDTSFKNKLYDQHLGKSSNFQKPKPAKGKAEAHFSLVHYAGTVDYNISGWLEKNKDPLNETVIGLYQKSSVKTLALLFATYGGADAGKKGGKKKGSSFQTVSALFRENLNKLMTNLRSTHPHFVRCIIPNETKTPGAMEHELVLHQLRCNGVLEGIRICRKGFPSRVLYADFKQRYKVLNASAIPEGQFIDSKKASEKLLSSIDVDHTQYKFGHTKVFFKAGLLGLLEEMRDEKLAQLITRTQARCRGFLMRVEYQRMVERRESIFCIQYNVRAFMNVKHWPWMKLFFKIKPLLKSAESEKEMATMKEEFEKTKEELAKSEAKRKELEEKMVSLLQEKNDLQLQVQAEADSLADAEERCDQLIKTKIQLEAKIKEVTERAEDEEEINAELTAKKRKLEDECSELKKDIDDLELTLAKVEKEKHATENKVKNLTEEMAALDETIVKLTKEKKALQEAHQQTLDDLQAEEDKKHRADLSRELEEISERLEEAGGATAAQIDMNKKREAEFQKMRRDLEEATLQHEATAAALRKKHADSTAELGEQIDNLQRVKQKLEKEKSELKMEIDDLASNMESVSKAKANLEKMCRTLEDQLSEIKTKEEEHQRMINDLNTQRARLQTEAGEYSRQVEEKDALISQLSRGKQAFTQQIEELKRHLEEEIKAKNALAHALQSARHDCDLLREQYEEEQEAKGELQRALSKANSEVAQWRTKYETDAIQRTEELEEAKKKLAQRLQDAEEHVEAVNAKCASLEKTKQRLQNEVEDLMIDVERANAACAALDKKQKNFDKILAEWKQKYEETQAELEASQKESRSLSTELFKMKNAYEESLDHLETLKRENKNLQQEISDLTEQIAEGGKAIHELEKVKKQIEQEKSEIQAALEEAEASLEHEEGKILRLQLELNQVKSEIDRKIAEKDEEIDQLKRNHLRIVESLQSSLDAEIRSRNEALRLKKKMEGDLNEMEIQLSHANRVAAEAQKNLRNTQTVLKDTQIHLDDALRSQEDLKEQVAMVERRANLLQAEIEELRAALEQTERSRKVAEQELLDASERVQLLHTQNTSLINTKKKLETDIAQIQSEMEDTIQEARNAEEKAKKAITDAAMMAEELKKEQDTSAHLERMKKNLDQTVKDLQHRLDEAEQLALKGGKKQIQKLEARVRELEGEVDAEQKRSAEAVKGVRKYERRVKELTYQSEEDRKNILRLQDLVDKLQMKVKSYKRQAEEAEELSNVNLSKFRKIQHELEEAEERADIAESQVNKLRVKSREFHSKKIEGEE</sequence>
<dbReference type="Gene3D" id="3.40.850.10">
    <property type="entry name" value="Kinesin motor domain"/>
    <property type="match status" value="1"/>
</dbReference>
<evidence type="ECO:0000313" key="17">
    <source>
        <dbReference type="Ensembl" id="ENSMGAP00000018272.2"/>
    </source>
</evidence>
<dbReference type="GO" id="GO:0006936">
    <property type="term" value="P:muscle contraction"/>
    <property type="evidence" value="ECO:0007669"/>
    <property type="project" value="TreeGrafter"/>
</dbReference>
<feature type="region of interest" description="Disordered" evidence="15">
    <location>
        <begin position="788"/>
        <end position="808"/>
    </location>
</feature>
<evidence type="ECO:0000256" key="10">
    <source>
        <dbReference type="ARBA" id="ARBA00023175"/>
    </source>
</evidence>
<evidence type="ECO:0000256" key="4">
    <source>
        <dbReference type="ARBA" id="ARBA00022481"/>
    </source>
</evidence>
<dbReference type="FunFam" id="1.20.5.340:FF:000013">
    <property type="entry name" value="Myosin heavy chain"/>
    <property type="match status" value="1"/>
</dbReference>
<dbReference type="GeneTree" id="ENSGT00940000161336"/>
<dbReference type="InterPro" id="IPR002928">
    <property type="entry name" value="Myosin_tail"/>
</dbReference>
<dbReference type="Pfam" id="PF00063">
    <property type="entry name" value="Myosin_head"/>
    <property type="match status" value="1"/>
</dbReference>
<protein>
    <recommendedName>
        <fullName evidence="16">Myosin motor domain-containing protein</fullName>
    </recommendedName>
</protein>
<evidence type="ECO:0000256" key="11">
    <source>
        <dbReference type="ARBA" id="ARBA00023179"/>
    </source>
</evidence>
<dbReference type="Bgee" id="ENSMGAG00000002519">
    <property type="expression patterns" value="Expressed in pectoralis major and 6 other cell types or tissues"/>
</dbReference>
<evidence type="ECO:0000256" key="8">
    <source>
        <dbReference type="ARBA" id="ARBA00023054"/>
    </source>
</evidence>
<comment type="similarity">
    <text evidence="2 14">Belongs to the TRAFAC class myosin-kinesin ATPase superfamily. Myosin family.</text>
</comment>
<dbReference type="SUPFAM" id="SSF90257">
    <property type="entry name" value="Myosin rod fragments"/>
    <property type="match status" value="4"/>
</dbReference>
<dbReference type="FunFam" id="1.20.5.340:FF:000004">
    <property type="entry name" value="Myosin heavy chain"/>
    <property type="match status" value="1"/>
</dbReference>
<keyword evidence="11" id="KW-0514">Muscle protein</keyword>
<evidence type="ECO:0000256" key="13">
    <source>
        <dbReference type="ARBA" id="ARBA00038612"/>
    </source>
</evidence>
<evidence type="ECO:0000256" key="15">
    <source>
        <dbReference type="SAM" id="MobiDB-lite"/>
    </source>
</evidence>
<comment type="subcellular location">
    <subcellularLocation>
        <location evidence="1">Cytoplasm</location>
        <location evidence="1">Myofibril</location>
    </subcellularLocation>
</comment>
<reference evidence="17" key="2">
    <citation type="submission" date="2025-08" db="UniProtKB">
        <authorList>
            <consortium name="Ensembl"/>
        </authorList>
    </citation>
    <scope>IDENTIFICATION</scope>
</reference>
<dbReference type="Gene3D" id="1.20.5.370">
    <property type="match status" value="4"/>
</dbReference>
<evidence type="ECO:0000256" key="5">
    <source>
        <dbReference type="ARBA" id="ARBA00022490"/>
    </source>
</evidence>
<evidence type="ECO:0000256" key="9">
    <source>
        <dbReference type="ARBA" id="ARBA00023123"/>
    </source>
</evidence>
<dbReference type="FunFam" id="1.20.5.370:FF:000007">
    <property type="entry name" value="Myosin heavy chain"/>
    <property type="match status" value="1"/>
</dbReference>
<dbReference type="FunFam" id="1.20.5.4820:FF:000001">
    <property type="entry name" value="Myosin heavy chain"/>
    <property type="match status" value="1"/>
</dbReference>
<dbReference type="GO" id="GO:0051015">
    <property type="term" value="F:actin filament binding"/>
    <property type="evidence" value="ECO:0007669"/>
    <property type="project" value="TreeGrafter"/>
</dbReference>
<keyword evidence="18" id="KW-1185">Reference proteome</keyword>
<dbReference type="FunFam" id="1.20.5.370:FF:000002">
    <property type="entry name" value="Myosin heavy chain"/>
    <property type="match status" value="1"/>
</dbReference>
<dbReference type="InterPro" id="IPR027417">
    <property type="entry name" value="P-loop_NTPase"/>
</dbReference>
<dbReference type="Proteomes" id="UP000001645">
    <property type="component" value="Chromosome 20"/>
</dbReference>
<dbReference type="FunFam" id="1.20.5.370:FF:000003">
    <property type="entry name" value="Myosin heavy chain"/>
    <property type="match status" value="1"/>
</dbReference>
<dbReference type="SUPFAM" id="SSF52540">
    <property type="entry name" value="P-loop containing nucleoside triphosphate hydrolases"/>
    <property type="match status" value="1"/>
</dbReference>
<keyword evidence="9 14" id="KW-0518">Myosin</keyword>
<dbReference type="Gene3D" id="1.20.120.720">
    <property type="entry name" value="Myosin VI head, motor domain, U50 subdomain"/>
    <property type="match status" value="1"/>
</dbReference>
<evidence type="ECO:0000259" key="16">
    <source>
        <dbReference type="PROSITE" id="PS51456"/>
    </source>
</evidence>
<dbReference type="Gene3D" id="6.10.250.2420">
    <property type="match status" value="1"/>
</dbReference>
<keyword evidence="6" id="KW-0547">Nucleotide-binding</keyword>
<dbReference type="FunFam" id="1.20.5.340:FF:000003">
    <property type="entry name" value="Myosin heavy chain"/>
    <property type="match status" value="1"/>
</dbReference>
<dbReference type="InterPro" id="IPR036961">
    <property type="entry name" value="Kinesin_motor_dom_sf"/>
</dbReference>
<keyword evidence="7" id="KW-0067">ATP-binding</keyword>
<evidence type="ECO:0000256" key="6">
    <source>
        <dbReference type="ARBA" id="ARBA00022741"/>
    </source>
</evidence>
<reference evidence="17 18" key="1">
    <citation type="journal article" date="2010" name="PLoS Biol.">
        <title>Multi-platform next-generation sequencing of the domestic turkey (Meleagris gallopavo): genome assembly and analysis.</title>
        <authorList>
            <person name="Dalloul R.A."/>
            <person name="Long J.A."/>
            <person name="Zimin A.V."/>
            <person name="Aslam L."/>
            <person name="Beal K."/>
            <person name="Blomberg L.A."/>
            <person name="Bouffard P."/>
            <person name="Burt D.W."/>
            <person name="Crasta O."/>
            <person name="Crooijmans R.P."/>
            <person name="Cooper K."/>
            <person name="Coulombe R.A."/>
            <person name="De S."/>
            <person name="Delany M.E."/>
            <person name="Dodgson J.B."/>
            <person name="Dong J.J."/>
            <person name="Evans C."/>
            <person name="Frederickson K.M."/>
            <person name="Flicek P."/>
            <person name="Florea L."/>
            <person name="Folkerts O."/>
            <person name="Groenen M.A."/>
            <person name="Harkins T.T."/>
            <person name="Herrero J."/>
            <person name="Hoffmann S."/>
            <person name="Megens H.J."/>
            <person name="Jiang A."/>
            <person name="de Jong P."/>
            <person name="Kaiser P."/>
            <person name="Kim H."/>
            <person name="Kim K.W."/>
            <person name="Kim S."/>
            <person name="Langenberger D."/>
            <person name="Lee M.K."/>
            <person name="Lee T."/>
            <person name="Mane S."/>
            <person name="Marcais G."/>
            <person name="Marz M."/>
            <person name="McElroy A.P."/>
            <person name="Modise T."/>
            <person name="Nefedov M."/>
            <person name="Notredame C."/>
            <person name="Paton I.R."/>
            <person name="Payne W.S."/>
            <person name="Pertea G."/>
            <person name="Prickett D."/>
            <person name="Puiu D."/>
            <person name="Qioa D."/>
            <person name="Raineri E."/>
            <person name="Ruffier M."/>
            <person name="Salzberg S.L."/>
            <person name="Schatz M.C."/>
            <person name="Scheuring C."/>
            <person name="Schmidt C.J."/>
            <person name="Schroeder S."/>
            <person name="Searle S.M."/>
            <person name="Smith E.J."/>
            <person name="Smith J."/>
            <person name="Sonstegard T.S."/>
            <person name="Stadler P.F."/>
            <person name="Tafer H."/>
            <person name="Tu Z.J."/>
            <person name="Van Tassell C.P."/>
            <person name="Vilella A.J."/>
            <person name="Williams K.P."/>
            <person name="Yorke J.A."/>
            <person name="Zhang L."/>
            <person name="Zhang H.B."/>
            <person name="Zhang X."/>
            <person name="Zhang Y."/>
            <person name="Reed K.M."/>
        </authorList>
    </citation>
    <scope>NUCLEOTIDE SEQUENCE [LARGE SCALE GENOMIC DNA]</scope>
</reference>
<feature type="compositionally biased region" description="Basic and acidic residues" evidence="15">
    <location>
        <begin position="799"/>
        <end position="808"/>
    </location>
</feature>
<dbReference type="GO" id="GO:0005524">
    <property type="term" value="F:ATP binding"/>
    <property type="evidence" value="ECO:0007669"/>
    <property type="project" value="UniProtKB-KW"/>
</dbReference>
<evidence type="ECO:0000256" key="1">
    <source>
        <dbReference type="ARBA" id="ARBA00004657"/>
    </source>
</evidence>
<dbReference type="PANTHER" id="PTHR45615">
    <property type="entry name" value="MYOSIN HEAVY CHAIN, NON-MUSCLE"/>
    <property type="match status" value="1"/>
</dbReference>
<dbReference type="Ensembl" id="ENSMGAT00000020482.2">
    <property type="protein sequence ID" value="ENSMGAP00000018272.2"/>
    <property type="gene ID" value="ENSMGAG00000002519.3"/>
</dbReference>
<keyword evidence="8" id="KW-0175">Coiled coil</keyword>
<dbReference type="GO" id="GO:0030016">
    <property type="term" value="C:myofibril"/>
    <property type="evidence" value="ECO:0007669"/>
    <property type="project" value="UniProtKB-SubCell"/>
</dbReference>
<dbReference type="GO" id="GO:0032982">
    <property type="term" value="C:myosin filament"/>
    <property type="evidence" value="ECO:0007669"/>
    <property type="project" value="UniProtKB-KW"/>
</dbReference>
<dbReference type="Pfam" id="PF01576">
    <property type="entry name" value="Myosin_tail_1"/>
    <property type="match status" value="1"/>
</dbReference>
<evidence type="ECO:0000256" key="7">
    <source>
        <dbReference type="ARBA" id="ARBA00022840"/>
    </source>
</evidence>